<dbReference type="PANTHER" id="PTHR23513:SF11">
    <property type="entry name" value="STAPHYLOFERRIN A TRANSPORTER"/>
    <property type="match status" value="1"/>
</dbReference>
<keyword evidence="3 6" id="KW-0812">Transmembrane</keyword>
<keyword evidence="5 6" id="KW-0472">Membrane</keyword>
<protein>
    <submittedName>
        <fullName evidence="7">Arabinose efflux permease, MFS family</fullName>
    </submittedName>
</protein>
<evidence type="ECO:0000256" key="1">
    <source>
        <dbReference type="ARBA" id="ARBA00004651"/>
    </source>
</evidence>
<dbReference type="InterPro" id="IPR036259">
    <property type="entry name" value="MFS_trans_sf"/>
</dbReference>
<dbReference type="RefSeq" id="WP_253778148.1">
    <property type="nucleotide sequence ID" value="NZ_JAMTCK010000018.1"/>
</dbReference>
<reference evidence="7" key="1">
    <citation type="submission" date="2022-06" db="EMBL/GenBank/DDBJ databases">
        <title>Genomic Encyclopedia of Archaeal and Bacterial Type Strains, Phase II (KMG-II): from individual species to whole genera.</title>
        <authorList>
            <person name="Goeker M."/>
        </authorList>
    </citation>
    <scope>NUCLEOTIDE SEQUENCE</scope>
    <source>
        <strain evidence="7">DSM 43935</strain>
    </source>
</reference>
<comment type="subcellular location">
    <subcellularLocation>
        <location evidence="1">Cell membrane</location>
        <topology evidence="1">Multi-pass membrane protein</topology>
    </subcellularLocation>
</comment>
<dbReference type="CDD" id="cd06173">
    <property type="entry name" value="MFS_MefA_like"/>
    <property type="match status" value="1"/>
</dbReference>
<feature type="transmembrane region" description="Helical" evidence="6">
    <location>
        <begin position="290"/>
        <end position="309"/>
    </location>
</feature>
<dbReference type="EMBL" id="JAMTCK010000018">
    <property type="protein sequence ID" value="MCP2169397.1"/>
    <property type="molecule type" value="Genomic_DNA"/>
</dbReference>
<accession>A0AAE3GJI1</accession>
<evidence type="ECO:0000256" key="6">
    <source>
        <dbReference type="SAM" id="Phobius"/>
    </source>
</evidence>
<evidence type="ECO:0000313" key="8">
    <source>
        <dbReference type="Proteomes" id="UP001206128"/>
    </source>
</evidence>
<feature type="transmembrane region" description="Helical" evidence="6">
    <location>
        <begin position="48"/>
        <end position="70"/>
    </location>
</feature>
<dbReference type="InterPro" id="IPR011701">
    <property type="entry name" value="MFS"/>
</dbReference>
<keyword evidence="8" id="KW-1185">Reference proteome</keyword>
<comment type="caution">
    <text evidence="7">The sequence shown here is derived from an EMBL/GenBank/DDBJ whole genome shotgun (WGS) entry which is preliminary data.</text>
</comment>
<feature type="transmembrane region" description="Helical" evidence="6">
    <location>
        <begin position="376"/>
        <end position="398"/>
    </location>
</feature>
<evidence type="ECO:0000256" key="4">
    <source>
        <dbReference type="ARBA" id="ARBA00022989"/>
    </source>
</evidence>
<feature type="transmembrane region" description="Helical" evidence="6">
    <location>
        <begin position="169"/>
        <end position="190"/>
    </location>
</feature>
<feature type="transmembrane region" description="Helical" evidence="6">
    <location>
        <begin position="315"/>
        <end position="337"/>
    </location>
</feature>
<dbReference type="PANTHER" id="PTHR23513">
    <property type="entry name" value="INTEGRAL MEMBRANE EFFLUX PROTEIN-RELATED"/>
    <property type="match status" value="1"/>
</dbReference>
<feature type="transmembrane region" description="Helical" evidence="6">
    <location>
        <begin position="257"/>
        <end position="278"/>
    </location>
</feature>
<evidence type="ECO:0000256" key="5">
    <source>
        <dbReference type="ARBA" id="ARBA00023136"/>
    </source>
</evidence>
<dbReference type="SUPFAM" id="SSF103473">
    <property type="entry name" value="MFS general substrate transporter"/>
    <property type="match status" value="1"/>
</dbReference>
<feature type="transmembrane region" description="Helical" evidence="6">
    <location>
        <begin position="91"/>
        <end position="116"/>
    </location>
</feature>
<dbReference type="Proteomes" id="UP001206128">
    <property type="component" value="Unassembled WGS sequence"/>
</dbReference>
<evidence type="ECO:0000256" key="2">
    <source>
        <dbReference type="ARBA" id="ARBA00022475"/>
    </source>
</evidence>
<keyword evidence="2" id="KW-1003">Cell membrane</keyword>
<dbReference type="AlphaFoldDB" id="A0AAE3GJI1"/>
<dbReference type="GO" id="GO:0022857">
    <property type="term" value="F:transmembrane transporter activity"/>
    <property type="evidence" value="ECO:0007669"/>
    <property type="project" value="InterPro"/>
</dbReference>
<sequence>MGETVTFRSVFAIGEFRAVWLAELLSIAGDQLARVALSVLVYQRTSSATLTGLTFALTYLPTMLGGVLLAGLGDRYPRREVMVAADLFRAVLVGLMAIPAVPFWALCVLLTLVVIANGPFKAAQLALLPDMLDGDRFVVGLAIRNITSQSAQLAGFAGGGLLVAILNPYLALALNAATFVASGLLVRFGVRQRPAPSGQHGGPASNSRSPSSLARGAALVWQDPRLRAIAAISWLAVFYIAPEALAAPYAAELEQGAFAVGLIMAADPVGSIIGAFLFSRFVPEHRRLQVIGLLGALAGVPLLLCALHPGLIGSMLLFALSGALATAYTMQCSATAVRLLPDNARAQGIGLLSTVLLTVQGLGALVVGALADVLTAAGAVAVAGAAGTALAIPIAVSWSRARRTRPLHPGAGLV</sequence>
<feature type="transmembrane region" description="Helical" evidence="6">
    <location>
        <begin position="228"/>
        <end position="251"/>
    </location>
</feature>
<feature type="transmembrane region" description="Helical" evidence="6">
    <location>
        <begin position="349"/>
        <end position="370"/>
    </location>
</feature>
<proteinExistence type="predicted"/>
<organism evidence="7 8">
    <name type="scientific">Goodfellowiella coeruleoviolacea</name>
    <dbReference type="NCBI Taxonomy" id="334858"/>
    <lineage>
        <taxon>Bacteria</taxon>
        <taxon>Bacillati</taxon>
        <taxon>Actinomycetota</taxon>
        <taxon>Actinomycetes</taxon>
        <taxon>Pseudonocardiales</taxon>
        <taxon>Pseudonocardiaceae</taxon>
        <taxon>Goodfellowiella</taxon>
    </lineage>
</organism>
<dbReference type="GO" id="GO:0005886">
    <property type="term" value="C:plasma membrane"/>
    <property type="evidence" value="ECO:0007669"/>
    <property type="project" value="UniProtKB-SubCell"/>
</dbReference>
<gene>
    <name evidence="7" type="ORF">LX83_006282</name>
</gene>
<name>A0AAE3GJI1_9PSEU</name>
<dbReference type="Gene3D" id="1.20.1250.20">
    <property type="entry name" value="MFS general substrate transporter like domains"/>
    <property type="match status" value="1"/>
</dbReference>
<dbReference type="Pfam" id="PF07690">
    <property type="entry name" value="MFS_1"/>
    <property type="match status" value="1"/>
</dbReference>
<keyword evidence="4 6" id="KW-1133">Transmembrane helix</keyword>
<evidence type="ECO:0000313" key="7">
    <source>
        <dbReference type="EMBL" id="MCP2169397.1"/>
    </source>
</evidence>
<evidence type="ECO:0000256" key="3">
    <source>
        <dbReference type="ARBA" id="ARBA00022692"/>
    </source>
</evidence>